<evidence type="ECO:0000313" key="1">
    <source>
        <dbReference type="EMBL" id="KAF9474729.1"/>
    </source>
</evidence>
<sequence length="151" mass="17209">MSQSKKVHITPKVNENACVKNDNRWRVGHVQERNKVNLYEYDFNGTSLPDKILDITESLEIHPVPTVVQDADEDDIVDDPNYRYKPSEVVWAYGQLAPRTVGKDSYDGKWVLAIYHGTDSGIGGYWVRAITGNNISRERHLASGIQRYLGY</sequence>
<comment type="caution">
    <text evidence="1">The sequence shown here is derived from an EMBL/GenBank/DDBJ whole genome shotgun (WGS) entry which is preliminary data.</text>
</comment>
<keyword evidence="2" id="KW-1185">Reference proteome</keyword>
<protein>
    <submittedName>
        <fullName evidence="1">Uncharacterized protein</fullName>
    </submittedName>
</protein>
<accession>A0A9P6CW03</accession>
<name>A0A9P6CW03_9AGAR</name>
<reference evidence="1" key="1">
    <citation type="submission" date="2020-11" db="EMBL/GenBank/DDBJ databases">
        <authorList>
            <consortium name="DOE Joint Genome Institute"/>
            <person name="Ahrendt S."/>
            <person name="Riley R."/>
            <person name="Andreopoulos W."/>
            <person name="Labutti K."/>
            <person name="Pangilinan J."/>
            <person name="Ruiz-Duenas F.J."/>
            <person name="Barrasa J.M."/>
            <person name="Sanchez-Garcia M."/>
            <person name="Camarero S."/>
            <person name="Miyauchi S."/>
            <person name="Serrano A."/>
            <person name="Linde D."/>
            <person name="Babiker R."/>
            <person name="Drula E."/>
            <person name="Ayuso-Fernandez I."/>
            <person name="Pacheco R."/>
            <person name="Padilla G."/>
            <person name="Ferreira P."/>
            <person name="Barriuso J."/>
            <person name="Kellner H."/>
            <person name="Castanera R."/>
            <person name="Alfaro M."/>
            <person name="Ramirez L."/>
            <person name="Pisabarro A.G."/>
            <person name="Kuo A."/>
            <person name="Tritt A."/>
            <person name="Lipzen A."/>
            <person name="He G."/>
            <person name="Yan M."/>
            <person name="Ng V."/>
            <person name="Cullen D."/>
            <person name="Martin F."/>
            <person name="Rosso M.-N."/>
            <person name="Henrissat B."/>
            <person name="Hibbett D."/>
            <person name="Martinez A.T."/>
            <person name="Grigoriev I.V."/>
        </authorList>
    </citation>
    <scope>NUCLEOTIDE SEQUENCE</scope>
    <source>
        <strain evidence="1">CIRM-BRFM 674</strain>
    </source>
</reference>
<dbReference type="EMBL" id="MU155365">
    <property type="protein sequence ID" value="KAF9474729.1"/>
    <property type="molecule type" value="Genomic_DNA"/>
</dbReference>
<dbReference type="AlphaFoldDB" id="A0A9P6CW03"/>
<dbReference type="Proteomes" id="UP000807469">
    <property type="component" value="Unassembled WGS sequence"/>
</dbReference>
<gene>
    <name evidence="1" type="ORF">BDN70DRAFT_898750</name>
</gene>
<evidence type="ECO:0000313" key="2">
    <source>
        <dbReference type="Proteomes" id="UP000807469"/>
    </source>
</evidence>
<organism evidence="1 2">
    <name type="scientific">Pholiota conissans</name>
    <dbReference type="NCBI Taxonomy" id="109636"/>
    <lineage>
        <taxon>Eukaryota</taxon>
        <taxon>Fungi</taxon>
        <taxon>Dikarya</taxon>
        <taxon>Basidiomycota</taxon>
        <taxon>Agaricomycotina</taxon>
        <taxon>Agaricomycetes</taxon>
        <taxon>Agaricomycetidae</taxon>
        <taxon>Agaricales</taxon>
        <taxon>Agaricineae</taxon>
        <taxon>Strophariaceae</taxon>
        <taxon>Pholiota</taxon>
    </lineage>
</organism>
<proteinExistence type="predicted"/>